<dbReference type="EMBL" id="KQ965748">
    <property type="protein sequence ID" value="KXS17229.1"/>
    <property type="molecule type" value="Genomic_DNA"/>
</dbReference>
<keyword evidence="2" id="KW-0378">Hydrolase</keyword>
<gene>
    <name evidence="2" type="ORF">M427DRAFT_493063</name>
</gene>
<dbReference type="SUPFAM" id="SSF53474">
    <property type="entry name" value="alpha/beta-Hydrolases"/>
    <property type="match status" value="1"/>
</dbReference>
<dbReference type="InterPro" id="IPR050228">
    <property type="entry name" value="Carboxylesterase_BioH"/>
</dbReference>
<keyword evidence="3" id="KW-1185">Reference proteome</keyword>
<dbReference type="AlphaFoldDB" id="A0A139AKC8"/>
<dbReference type="InterPro" id="IPR029058">
    <property type="entry name" value="AB_hydrolase_fold"/>
</dbReference>
<dbReference type="Pfam" id="PF12697">
    <property type="entry name" value="Abhydrolase_6"/>
    <property type="match status" value="1"/>
</dbReference>
<feature type="domain" description="AB hydrolase-1" evidence="1">
    <location>
        <begin position="37"/>
        <end position="320"/>
    </location>
</feature>
<feature type="non-terminal residue" evidence="2">
    <location>
        <position position="1"/>
    </location>
</feature>
<evidence type="ECO:0000259" key="1">
    <source>
        <dbReference type="Pfam" id="PF12697"/>
    </source>
</evidence>
<dbReference type="OrthoDB" id="94039at2759"/>
<sequence length="330" mass="36941">MRLTRHVVPTTSSVRILAELYQPSITPSTRPAKPVDLVFLHANGIPKRCWFPVIERVMRSQVGTQRLGKVCAFDSRHQGESGILNSELAGKQRPFLDWRTGVDDLLGVVKELRLGKENGAKLLGIGHSFGGAVTLYTEALHPGTFDSIVAIEPVTVHPSFIATGKWDEYTAALAASAKRRRLSFLTEKEAMERWSKSPFFQTWDPDALEQYVQDGLDRVKATHGKSTWQFNLRTNPEDEAACYLGSTRVNERLFLRLRDVQAETLLISGRQSEYGEISFIGDDGKIAMKDEAVATYIKGARHVWVKGGHMIPQENPEAIALQIENVIKRM</sequence>
<accession>A0A139AKC8</accession>
<name>A0A139AKC8_GONPJ</name>
<dbReference type="STRING" id="1344416.A0A139AKC8"/>
<protein>
    <submittedName>
        <fullName evidence="2">Alpha/beta-hydrolase</fullName>
    </submittedName>
</protein>
<evidence type="ECO:0000313" key="3">
    <source>
        <dbReference type="Proteomes" id="UP000070544"/>
    </source>
</evidence>
<dbReference type="Gene3D" id="3.40.50.1820">
    <property type="entry name" value="alpha/beta hydrolase"/>
    <property type="match status" value="1"/>
</dbReference>
<dbReference type="PANTHER" id="PTHR43194">
    <property type="entry name" value="HYDROLASE ALPHA/BETA FOLD FAMILY"/>
    <property type="match status" value="1"/>
</dbReference>
<dbReference type="PANTHER" id="PTHR43194:SF2">
    <property type="entry name" value="PEROXISOMAL MEMBRANE PROTEIN LPX1"/>
    <property type="match status" value="1"/>
</dbReference>
<reference evidence="2 3" key="1">
    <citation type="journal article" date="2015" name="Genome Biol. Evol.">
        <title>Phylogenomic analyses indicate that early fungi evolved digesting cell walls of algal ancestors of land plants.</title>
        <authorList>
            <person name="Chang Y."/>
            <person name="Wang S."/>
            <person name="Sekimoto S."/>
            <person name="Aerts A.L."/>
            <person name="Choi C."/>
            <person name="Clum A."/>
            <person name="LaButti K.M."/>
            <person name="Lindquist E.A."/>
            <person name="Yee Ngan C."/>
            <person name="Ohm R.A."/>
            <person name="Salamov A.A."/>
            <person name="Grigoriev I.V."/>
            <person name="Spatafora J.W."/>
            <person name="Berbee M.L."/>
        </authorList>
    </citation>
    <scope>NUCLEOTIDE SEQUENCE [LARGE SCALE GENOMIC DNA]</scope>
    <source>
        <strain evidence="2 3">JEL478</strain>
    </source>
</reference>
<dbReference type="GO" id="GO:0016787">
    <property type="term" value="F:hydrolase activity"/>
    <property type="evidence" value="ECO:0007669"/>
    <property type="project" value="UniProtKB-KW"/>
</dbReference>
<organism evidence="2 3">
    <name type="scientific">Gonapodya prolifera (strain JEL478)</name>
    <name type="common">Monoblepharis prolifera</name>
    <dbReference type="NCBI Taxonomy" id="1344416"/>
    <lineage>
        <taxon>Eukaryota</taxon>
        <taxon>Fungi</taxon>
        <taxon>Fungi incertae sedis</taxon>
        <taxon>Chytridiomycota</taxon>
        <taxon>Chytridiomycota incertae sedis</taxon>
        <taxon>Monoblepharidomycetes</taxon>
        <taxon>Monoblepharidales</taxon>
        <taxon>Gonapodyaceae</taxon>
        <taxon>Gonapodya</taxon>
    </lineage>
</organism>
<dbReference type="OMA" id="PTSARWD"/>
<proteinExistence type="predicted"/>
<dbReference type="Proteomes" id="UP000070544">
    <property type="component" value="Unassembled WGS sequence"/>
</dbReference>
<evidence type="ECO:0000313" key="2">
    <source>
        <dbReference type="EMBL" id="KXS17229.1"/>
    </source>
</evidence>
<dbReference type="InterPro" id="IPR000073">
    <property type="entry name" value="AB_hydrolase_1"/>
</dbReference>